<reference evidence="1 2" key="1">
    <citation type="journal article" date="2016" name="Genome Announc.">
        <title>Whole-Genome Sequence of Rummeliibacillus stabekisii Strain PP9 Isolated from Antarctic Soil.</title>
        <authorList>
            <person name="da Mota F.F."/>
            <person name="Vollu R.E."/>
            <person name="Jurelevicius D."/>
            <person name="Seldin L."/>
        </authorList>
    </citation>
    <scope>NUCLEOTIDE SEQUENCE [LARGE SCALE GENOMIC DNA]</scope>
    <source>
        <strain evidence="1 2">PP9</strain>
    </source>
</reference>
<reference evidence="2" key="2">
    <citation type="submission" date="2016-03" db="EMBL/GenBank/DDBJ databases">
        <authorList>
            <person name="Ploux O."/>
        </authorList>
    </citation>
    <scope>NUCLEOTIDE SEQUENCE [LARGE SCALE GENOMIC DNA]</scope>
    <source>
        <strain evidence="2">PP9</strain>
    </source>
</reference>
<protein>
    <submittedName>
        <fullName evidence="1">Uncharacterized protein</fullName>
    </submittedName>
</protein>
<dbReference type="PANTHER" id="PTHR30050:SF4">
    <property type="entry name" value="ATP-BINDING PROTEIN RV3427C IN INSERTION SEQUENCE-RELATED"/>
    <property type="match status" value="1"/>
</dbReference>
<dbReference type="KEGG" id="rst:ATY39_14055"/>
<name>A0A143HG28_9BACL</name>
<dbReference type="SUPFAM" id="SSF52540">
    <property type="entry name" value="P-loop containing nucleoside triphosphate hydrolases"/>
    <property type="match status" value="1"/>
</dbReference>
<dbReference type="GO" id="GO:0006260">
    <property type="term" value="P:DNA replication"/>
    <property type="evidence" value="ECO:0007669"/>
    <property type="project" value="TreeGrafter"/>
</dbReference>
<sequence length="275" mass="31222">MLNWDSSKKCEIHNTNFLFMPDGEETGESYCPICWRDAETKKLSESFSRQILDADRAKKHNTLVKKSIIQDNTIKFATFDKFQPTNAEEKRNKEHAMNLARRYCDGDVFNTWIQSAETGVGKSHLAMSIIKSVNQFGNQETSCLFIDVARVMELIKGSFNNDESIYTEEYFTTLCGEVDLLVLDDLGAETGDIYSNKRASEYTSNVLRSIFNARQDKSTIVTTNLSGKRLTGYVDDKGTNHAGMYDKKMISRAMVNIESIVFKESVDKRPSKVGF</sequence>
<organism evidence="1 2">
    <name type="scientific">Rummeliibacillus stabekisii</name>
    <dbReference type="NCBI Taxonomy" id="241244"/>
    <lineage>
        <taxon>Bacteria</taxon>
        <taxon>Bacillati</taxon>
        <taxon>Bacillota</taxon>
        <taxon>Bacilli</taxon>
        <taxon>Bacillales</taxon>
        <taxon>Caryophanaceae</taxon>
        <taxon>Rummeliibacillus</taxon>
    </lineage>
</organism>
<gene>
    <name evidence="1" type="ORF">ATY39_14055</name>
</gene>
<accession>A0A143HG28</accession>
<dbReference type="AlphaFoldDB" id="A0A143HG28"/>
<evidence type="ECO:0000313" key="1">
    <source>
        <dbReference type="EMBL" id="AMX00437.1"/>
    </source>
</evidence>
<dbReference type="Proteomes" id="UP000076021">
    <property type="component" value="Chromosome"/>
</dbReference>
<keyword evidence="2" id="KW-1185">Reference proteome</keyword>
<proteinExistence type="predicted"/>
<dbReference type="PANTHER" id="PTHR30050">
    <property type="entry name" value="CHROMOSOMAL REPLICATION INITIATOR PROTEIN DNAA"/>
    <property type="match status" value="1"/>
</dbReference>
<dbReference type="InterPro" id="IPR027417">
    <property type="entry name" value="P-loop_NTPase"/>
</dbReference>
<dbReference type="Gene3D" id="3.40.50.300">
    <property type="entry name" value="P-loop containing nucleotide triphosphate hydrolases"/>
    <property type="match status" value="1"/>
</dbReference>
<dbReference type="EMBL" id="CP014806">
    <property type="protein sequence ID" value="AMX00437.1"/>
    <property type="molecule type" value="Genomic_DNA"/>
</dbReference>
<dbReference type="GO" id="GO:0005524">
    <property type="term" value="F:ATP binding"/>
    <property type="evidence" value="ECO:0007669"/>
    <property type="project" value="InterPro"/>
</dbReference>
<evidence type="ECO:0000313" key="2">
    <source>
        <dbReference type="Proteomes" id="UP000076021"/>
    </source>
</evidence>
<dbReference type="STRING" id="241244.ATY39_14055"/>